<dbReference type="RefSeq" id="WP_156715857.1">
    <property type="nucleotide sequence ID" value="NZ_WPHG01000010.1"/>
</dbReference>
<protein>
    <submittedName>
        <fullName evidence="1">Uncharacterized protein</fullName>
    </submittedName>
</protein>
<reference evidence="1 2" key="1">
    <citation type="submission" date="2019-12" db="EMBL/GenBank/DDBJ databases">
        <title>Nitratireductor arenosus sp. nov., Isolated from sea sand, Jeju island, South Korea.</title>
        <authorList>
            <person name="Kim W."/>
        </authorList>
    </citation>
    <scope>NUCLEOTIDE SEQUENCE [LARGE SCALE GENOMIC DNA]</scope>
    <source>
        <strain evidence="1 2">CAU 1489</strain>
    </source>
</reference>
<proteinExistence type="predicted"/>
<sequence>MLRSELDQLEDAYLVICQRLGASETAMKAMQKALDDNGLAEIAKVATAEIADIYARNSSGIRGRNVAIFTVIHREVSKAARGHPSWNTAAIARETYGD</sequence>
<gene>
    <name evidence="1" type="ORF">GN330_22575</name>
</gene>
<dbReference type="AlphaFoldDB" id="A0A844QR34"/>
<dbReference type="Proteomes" id="UP000463224">
    <property type="component" value="Unassembled WGS sequence"/>
</dbReference>
<name>A0A844QR34_9HYPH</name>
<keyword evidence="2" id="KW-1185">Reference proteome</keyword>
<dbReference type="EMBL" id="WPHG01000010">
    <property type="protein sequence ID" value="MVB00040.1"/>
    <property type="molecule type" value="Genomic_DNA"/>
</dbReference>
<organism evidence="1 2">
    <name type="scientific">Nitratireductor arenosus</name>
    <dbReference type="NCBI Taxonomy" id="2682096"/>
    <lineage>
        <taxon>Bacteria</taxon>
        <taxon>Pseudomonadati</taxon>
        <taxon>Pseudomonadota</taxon>
        <taxon>Alphaproteobacteria</taxon>
        <taxon>Hyphomicrobiales</taxon>
        <taxon>Phyllobacteriaceae</taxon>
        <taxon>Nitratireductor</taxon>
    </lineage>
</organism>
<accession>A0A844QR34</accession>
<comment type="caution">
    <text evidence="1">The sequence shown here is derived from an EMBL/GenBank/DDBJ whole genome shotgun (WGS) entry which is preliminary data.</text>
</comment>
<evidence type="ECO:0000313" key="2">
    <source>
        <dbReference type="Proteomes" id="UP000463224"/>
    </source>
</evidence>
<evidence type="ECO:0000313" key="1">
    <source>
        <dbReference type="EMBL" id="MVB00040.1"/>
    </source>
</evidence>